<reference evidence="3 4" key="1">
    <citation type="submission" date="2020-12" db="EMBL/GenBank/DDBJ databases">
        <title>FDA dAtabase for Regulatory Grade micrObial Sequences (FDA-ARGOS): Supporting development and validation of Infectious Disease Dx tests.</title>
        <authorList>
            <person name="Sproer C."/>
            <person name="Gronow S."/>
            <person name="Severitt S."/>
            <person name="Schroder I."/>
            <person name="Tallon L."/>
            <person name="Sadzewicz L."/>
            <person name="Zhao X."/>
            <person name="Boylan J."/>
            <person name="Ott S."/>
            <person name="Bowen H."/>
            <person name="Vavikolanu K."/>
            <person name="Mehta A."/>
            <person name="Aluvathingal J."/>
            <person name="Nadendla S."/>
            <person name="Lowell S."/>
            <person name="Myers T."/>
            <person name="Yan Y."/>
            <person name="Sichtig H."/>
        </authorList>
    </citation>
    <scope>NUCLEOTIDE SEQUENCE [LARGE SCALE GENOMIC DNA]</scope>
    <source>
        <strain evidence="3 4">FDAARGOS_1053</strain>
    </source>
</reference>
<evidence type="ECO:0000313" key="3">
    <source>
        <dbReference type="EMBL" id="QQB46648.1"/>
    </source>
</evidence>
<feature type="transmembrane region" description="Helical" evidence="1">
    <location>
        <begin position="179"/>
        <end position="196"/>
    </location>
</feature>
<protein>
    <submittedName>
        <fullName evidence="3">Uncharacterized protein</fullName>
    </submittedName>
</protein>
<keyword evidence="2" id="KW-0732">Signal</keyword>
<dbReference type="EMBL" id="CP066007">
    <property type="protein sequence ID" value="QQB46648.1"/>
    <property type="molecule type" value="Genomic_DNA"/>
</dbReference>
<dbReference type="OrthoDB" id="9939268at2"/>
<feature type="transmembrane region" description="Helical" evidence="1">
    <location>
        <begin position="85"/>
        <end position="106"/>
    </location>
</feature>
<evidence type="ECO:0000256" key="1">
    <source>
        <dbReference type="SAM" id="Phobius"/>
    </source>
</evidence>
<dbReference type="GeneID" id="92759019"/>
<dbReference type="Proteomes" id="UP000596145">
    <property type="component" value="Chromosome"/>
</dbReference>
<feature type="signal peptide" evidence="2">
    <location>
        <begin position="1"/>
        <end position="18"/>
    </location>
</feature>
<name>A0A7T4EFW0_9CORY</name>
<feature type="transmembrane region" description="Helical" evidence="1">
    <location>
        <begin position="62"/>
        <end position="79"/>
    </location>
</feature>
<dbReference type="RefSeq" id="WP_005390977.1">
    <property type="nucleotide sequence ID" value="NZ_CP066007.1"/>
</dbReference>
<feature type="transmembrane region" description="Helical" evidence="1">
    <location>
        <begin position="30"/>
        <end position="50"/>
    </location>
</feature>
<gene>
    <name evidence="3" type="ORF">I6I10_01485</name>
</gene>
<dbReference type="AlphaFoldDB" id="A0A7T4EFW0"/>
<evidence type="ECO:0000313" key="4">
    <source>
        <dbReference type="Proteomes" id="UP000596145"/>
    </source>
</evidence>
<feature type="transmembrane region" description="Helical" evidence="1">
    <location>
        <begin position="118"/>
        <end position="139"/>
    </location>
</feature>
<feature type="chain" id="PRO_5038668545" evidence="2">
    <location>
        <begin position="19"/>
        <end position="242"/>
    </location>
</feature>
<keyword evidence="1" id="KW-1133">Transmembrane helix</keyword>
<accession>A0A7T4EFW0</accession>
<evidence type="ECO:0000256" key="2">
    <source>
        <dbReference type="SAM" id="SignalP"/>
    </source>
</evidence>
<organism evidence="3 4">
    <name type="scientific">Corynebacterium glucuronolyticum</name>
    <dbReference type="NCBI Taxonomy" id="39791"/>
    <lineage>
        <taxon>Bacteria</taxon>
        <taxon>Bacillati</taxon>
        <taxon>Actinomycetota</taxon>
        <taxon>Actinomycetes</taxon>
        <taxon>Mycobacteriales</taxon>
        <taxon>Corynebacteriaceae</taxon>
        <taxon>Corynebacterium</taxon>
    </lineage>
</organism>
<sequence>MRKLAFAVIALISLSALANCMWRTMGISTMLWVTLVVCVACVVLSGIMAAHSVGIERNLARHMIVFSLLKAIMLTLVVMDAPGSLLCLVVHDLATLFIVGLAGAFLTPRRRPAPTSGMLSVVLQYKIVVILGTLTTAMGENAWLGRIHFDLMEWIPIIHAVLSSVFLATVFIVARKFPVLITAQIIMFLTGALNLINSDIASMLHSVITPAATALLCYYIVMEPPVKKVKGKAIPNPNAIWS</sequence>
<keyword evidence="1" id="KW-0812">Transmembrane</keyword>
<proteinExistence type="predicted"/>
<feature type="transmembrane region" description="Helical" evidence="1">
    <location>
        <begin position="202"/>
        <end position="221"/>
    </location>
</feature>
<feature type="transmembrane region" description="Helical" evidence="1">
    <location>
        <begin position="151"/>
        <end position="172"/>
    </location>
</feature>
<keyword evidence="1" id="KW-0472">Membrane</keyword>